<accession>A0AAV2PI03</accession>
<evidence type="ECO:0000313" key="5">
    <source>
        <dbReference type="Proteomes" id="UP001497623"/>
    </source>
</evidence>
<dbReference type="PROSITE" id="PS51155">
    <property type="entry name" value="CHIT_BIND_RR_2"/>
    <property type="match status" value="1"/>
</dbReference>
<name>A0AAV2PI03_MEGNR</name>
<dbReference type="GO" id="GO:0042302">
    <property type="term" value="F:structural constituent of cuticle"/>
    <property type="evidence" value="ECO:0007669"/>
    <property type="project" value="UniProtKB-UniRule"/>
</dbReference>
<evidence type="ECO:0000256" key="2">
    <source>
        <dbReference type="SAM" id="MobiDB-lite"/>
    </source>
</evidence>
<reference evidence="4 5" key="1">
    <citation type="submission" date="2024-05" db="EMBL/GenBank/DDBJ databases">
        <authorList>
            <person name="Wallberg A."/>
        </authorList>
    </citation>
    <scope>NUCLEOTIDE SEQUENCE [LARGE SCALE GENOMIC DNA]</scope>
</reference>
<feature type="compositionally biased region" description="Polar residues" evidence="2">
    <location>
        <begin position="173"/>
        <end position="186"/>
    </location>
</feature>
<evidence type="ECO:0000313" key="4">
    <source>
        <dbReference type="EMBL" id="CAL4058604.1"/>
    </source>
</evidence>
<protein>
    <recommendedName>
        <fullName evidence="6">Cuticle protein 6</fullName>
    </recommendedName>
</protein>
<dbReference type="AlphaFoldDB" id="A0AAV2PI03"/>
<sequence>MYTAAAIVLSVSVVTLGRPQYIEPAEIDGHLDDAYQFAYAVASPEHGDYHGHQQSRDENGFTSGSYYLLGADGQWSQTIFADKGAGYQALYNQRPAGAPPPQVSEVSYQVFVHPGATAISAQGGAPAVPSAPAPIAPFGGIQQKSLVNTEQQGNQGQVRQQNSNRQNAPRFNRNAQVPKSATLQVA</sequence>
<evidence type="ECO:0000256" key="3">
    <source>
        <dbReference type="SAM" id="SignalP"/>
    </source>
</evidence>
<keyword evidence="1" id="KW-0193">Cuticle</keyword>
<organism evidence="4 5">
    <name type="scientific">Meganyctiphanes norvegica</name>
    <name type="common">Northern krill</name>
    <name type="synonym">Thysanopoda norvegica</name>
    <dbReference type="NCBI Taxonomy" id="48144"/>
    <lineage>
        <taxon>Eukaryota</taxon>
        <taxon>Metazoa</taxon>
        <taxon>Ecdysozoa</taxon>
        <taxon>Arthropoda</taxon>
        <taxon>Crustacea</taxon>
        <taxon>Multicrustacea</taxon>
        <taxon>Malacostraca</taxon>
        <taxon>Eumalacostraca</taxon>
        <taxon>Eucarida</taxon>
        <taxon>Euphausiacea</taxon>
        <taxon>Euphausiidae</taxon>
        <taxon>Meganyctiphanes</taxon>
    </lineage>
</organism>
<gene>
    <name evidence="4" type="ORF">MNOR_LOCUS48</name>
</gene>
<keyword evidence="3" id="KW-0732">Signal</keyword>
<feature type="region of interest" description="Disordered" evidence="2">
    <location>
        <begin position="149"/>
        <end position="186"/>
    </location>
</feature>
<evidence type="ECO:0008006" key="6">
    <source>
        <dbReference type="Google" id="ProtNLM"/>
    </source>
</evidence>
<comment type="caution">
    <text evidence="4">The sequence shown here is derived from an EMBL/GenBank/DDBJ whole genome shotgun (WGS) entry which is preliminary data.</text>
</comment>
<evidence type="ECO:0000256" key="1">
    <source>
        <dbReference type="PROSITE-ProRule" id="PRU00497"/>
    </source>
</evidence>
<dbReference type="InterPro" id="IPR000618">
    <property type="entry name" value="Insect_cuticle"/>
</dbReference>
<dbReference type="Proteomes" id="UP001497623">
    <property type="component" value="Unassembled WGS sequence"/>
</dbReference>
<feature type="compositionally biased region" description="Low complexity" evidence="2">
    <location>
        <begin position="151"/>
        <end position="167"/>
    </location>
</feature>
<dbReference type="Pfam" id="PF00379">
    <property type="entry name" value="Chitin_bind_4"/>
    <property type="match status" value="1"/>
</dbReference>
<dbReference type="EMBL" id="CAXKWB010000009">
    <property type="protein sequence ID" value="CAL4058604.1"/>
    <property type="molecule type" value="Genomic_DNA"/>
</dbReference>
<feature type="chain" id="PRO_5043618104" description="Cuticle protein 6" evidence="3">
    <location>
        <begin position="20"/>
        <end position="186"/>
    </location>
</feature>
<feature type="signal peptide" evidence="3">
    <location>
        <begin position="1"/>
        <end position="19"/>
    </location>
</feature>
<proteinExistence type="predicted"/>
<keyword evidence="5" id="KW-1185">Reference proteome</keyword>